<comment type="function">
    <text evidence="3">Catalyzes the phosphorylation of hydroxymethylpyrimidine phosphate (HMP-P) to HMP-PP, and of HMP to HMP-P.</text>
</comment>
<keyword evidence="10 13" id="KW-0808">Transferase</keyword>
<evidence type="ECO:0000256" key="1">
    <source>
        <dbReference type="ARBA" id="ARBA00000151"/>
    </source>
</evidence>
<evidence type="ECO:0000313" key="14">
    <source>
        <dbReference type="Proteomes" id="UP000812844"/>
    </source>
</evidence>
<comment type="pathway">
    <text evidence="10">Cofactor biosynthesis; thiamine diphosphate biosynthesis; thiamine phosphate from 4-amino-2-methyl-5-diphosphomethylpyrimidine and 4-methyl-5-(2-phosphoethyl)-thiazole: step 1/1.</text>
</comment>
<keyword evidence="10" id="KW-0479">Metal-binding</keyword>
<protein>
    <recommendedName>
        <fullName evidence="10">Thiamine-phosphate synthase</fullName>
        <shortName evidence="10">TP synthase</shortName>
        <shortName evidence="10">TPS</shortName>
        <ecNumber evidence="10">2.5.1.3</ecNumber>
    </recommendedName>
    <alternativeName>
        <fullName evidence="10">Thiamine-phosphate pyrophosphorylase</fullName>
        <shortName evidence="10">TMP pyrophosphorylase</shortName>
        <shortName evidence="10">TMP-PPase</shortName>
    </alternativeName>
</protein>
<dbReference type="Pfam" id="PF08543">
    <property type="entry name" value="Phos_pyr_kin"/>
    <property type="match status" value="1"/>
</dbReference>
<dbReference type="CDD" id="cd00564">
    <property type="entry name" value="TMP_TenI"/>
    <property type="match status" value="1"/>
</dbReference>
<evidence type="ECO:0000256" key="4">
    <source>
        <dbReference type="ARBA" id="ARBA00004769"/>
    </source>
</evidence>
<evidence type="ECO:0000256" key="9">
    <source>
        <dbReference type="ARBA" id="ARBA00023268"/>
    </source>
</evidence>
<gene>
    <name evidence="13" type="primary">thiD</name>
    <name evidence="10" type="synonym">thiE</name>
    <name evidence="13" type="ORF">KIH73_10290</name>
</gene>
<organism evidence="13 14">
    <name type="scientific">Bifidobacterium phasiani</name>
    <dbReference type="NCBI Taxonomy" id="2834431"/>
    <lineage>
        <taxon>Bacteria</taxon>
        <taxon>Bacillati</taxon>
        <taxon>Actinomycetota</taxon>
        <taxon>Actinomycetes</taxon>
        <taxon>Bifidobacteriales</taxon>
        <taxon>Bifidobacteriaceae</taxon>
        <taxon>Bifidobacterium</taxon>
    </lineage>
</organism>
<comment type="pathway">
    <text evidence="4">Cofactor biosynthesis; thiamine diphosphate biosynthesis; 4-amino-2-methyl-5-diphosphomethylpyrimidine from 5-amino-1-(5-phospho-D-ribosyl)imidazole: step 3/3.</text>
</comment>
<feature type="binding site" evidence="10">
    <location>
        <position position="195"/>
    </location>
    <ligand>
        <name>2-[(2R,5Z)-2-carboxy-4-methylthiazol-5(2H)-ylidene]ethyl phosphate</name>
        <dbReference type="ChEBI" id="CHEBI:62899"/>
    </ligand>
</feature>
<comment type="catalytic activity">
    <reaction evidence="10">
        <text>4-methyl-5-(2-phosphooxyethyl)-thiazole + 4-amino-2-methyl-5-(diphosphooxymethyl)pyrimidine + H(+) = thiamine phosphate + diphosphate</text>
        <dbReference type="Rhea" id="RHEA:22328"/>
        <dbReference type="ChEBI" id="CHEBI:15378"/>
        <dbReference type="ChEBI" id="CHEBI:33019"/>
        <dbReference type="ChEBI" id="CHEBI:37575"/>
        <dbReference type="ChEBI" id="CHEBI:57841"/>
        <dbReference type="ChEBI" id="CHEBI:58296"/>
        <dbReference type="EC" id="2.5.1.3"/>
    </reaction>
</comment>
<dbReference type="Pfam" id="PF02581">
    <property type="entry name" value="TMP-TENI"/>
    <property type="match status" value="1"/>
</dbReference>
<comment type="catalytic activity">
    <reaction evidence="2">
        <text>4-amino-2-methyl-5-(phosphooxymethyl)pyrimidine + ATP = 4-amino-2-methyl-5-(diphosphooxymethyl)pyrimidine + ADP</text>
        <dbReference type="Rhea" id="RHEA:19893"/>
        <dbReference type="ChEBI" id="CHEBI:30616"/>
        <dbReference type="ChEBI" id="CHEBI:57841"/>
        <dbReference type="ChEBI" id="CHEBI:58354"/>
        <dbReference type="ChEBI" id="CHEBI:456216"/>
        <dbReference type="EC" id="2.7.4.7"/>
    </reaction>
</comment>
<dbReference type="GO" id="GO:0008902">
    <property type="term" value="F:hydroxymethylpyrimidine kinase activity"/>
    <property type="evidence" value="ECO:0007669"/>
    <property type="project" value="UniProtKB-EC"/>
</dbReference>
<dbReference type="Proteomes" id="UP000812844">
    <property type="component" value="Unassembled WGS sequence"/>
</dbReference>
<evidence type="ECO:0000256" key="7">
    <source>
        <dbReference type="ARBA" id="ARBA00022840"/>
    </source>
</evidence>
<dbReference type="InterPro" id="IPR034291">
    <property type="entry name" value="TMP_synthase"/>
</dbReference>
<keyword evidence="9" id="KW-0511">Multifunctional enzyme</keyword>
<comment type="catalytic activity">
    <reaction evidence="10">
        <text>2-(2-carboxy-4-methylthiazol-5-yl)ethyl phosphate + 4-amino-2-methyl-5-(diphosphooxymethyl)pyrimidine + 2 H(+) = thiamine phosphate + CO2 + diphosphate</text>
        <dbReference type="Rhea" id="RHEA:47848"/>
        <dbReference type="ChEBI" id="CHEBI:15378"/>
        <dbReference type="ChEBI" id="CHEBI:16526"/>
        <dbReference type="ChEBI" id="CHEBI:33019"/>
        <dbReference type="ChEBI" id="CHEBI:37575"/>
        <dbReference type="ChEBI" id="CHEBI:57841"/>
        <dbReference type="ChEBI" id="CHEBI:62890"/>
        <dbReference type="EC" id="2.5.1.3"/>
    </reaction>
</comment>
<accession>A0ABS6WB41</accession>
<evidence type="ECO:0000259" key="12">
    <source>
        <dbReference type="Pfam" id="PF08543"/>
    </source>
</evidence>
<dbReference type="PANTHER" id="PTHR20858:SF17">
    <property type="entry name" value="HYDROXYMETHYLPYRIMIDINE_PHOSPHOMETHYLPYRIMIDINE KINASE THI20-RELATED"/>
    <property type="match status" value="1"/>
</dbReference>
<feature type="binding site" evidence="10">
    <location>
        <begin position="215"/>
        <end position="216"/>
    </location>
    <ligand>
        <name>2-[(2R,5Z)-2-carboxy-4-methylthiazol-5(2H)-ylidene]ethyl phosphate</name>
        <dbReference type="ChEBI" id="CHEBI:62899"/>
    </ligand>
</feature>
<keyword evidence="5" id="KW-0547">Nucleotide-binding</keyword>
<keyword evidence="6 13" id="KW-0418">Kinase</keyword>
<feature type="domain" description="Pyridoxamine kinase/Phosphomethylpyrimidine kinase" evidence="12">
    <location>
        <begin position="265"/>
        <end position="512"/>
    </location>
</feature>
<dbReference type="GO" id="GO:0008972">
    <property type="term" value="F:phosphomethylpyrimidine kinase activity"/>
    <property type="evidence" value="ECO:0007669"/>
    <property type="project" value="UniProtKB-EC"/>
</dbReference>
<keyword evidence="10" id="KW-0460">Magnesium</keyword>
<feature type="binding site" evidence="10">
    <location>
        <position position="84"/>
    </location>
    <ligand>
        <name>Mg(2+)</name>
        <dbReference type="ChEBI" id="CHEBI:18420"/>
    </ligand>
</feature>
<evidence type="ECO:0000256" key="6">
    <source>
        <dbReference type="ARBA" id="ARBA00022777"/>
    </source>
</evidence>
<dbReference type="PANTHER" id="PTHR20858">
    <property type="entry name" value="PHOSPHOMETHYLPYRIMIDINE KINASE"/>
    <property type="match status" value="1"/>
</dbReference>
<dbReference type="InterPro" id="IPR022998">
    <property type="entry name" value="ThiamineP_synth_TenI"/>
</dbReference>
<comment type="catalytic activity">
    <reaction evidence="10">
        <text>2-[(2R,5Z)-2-carboxy-4-methylthiazol-5(2H)-ylidene]ethyl phosphate + 4-amino-2-methyl-5-(diphosphooxymethyl)pyrimidine + 2 H(+) = thiamine phosphate + CO2 + diphosphate</text>
        <dbReference type="Rhea" id="RHEA:47844"/>
        <dbReference type="ChEBI" id="CHEBI:15378"/>
        <dbReference type="ChEBI" id="CHEBI:16526"/>
        <dbReference type="ChEBI" id="CHEBI:33019"/>
        <dbReference type="ChEBI" id="CHEBI:37575"/>
        <dbReference type="ChEBI" id="CHEBI:57841"/>
        <dbReference type="ChEBI" id="CHEBI:62899"/>
        <dbReference type="EC" id="2.5.1.3"/>
    </reaction>
</comment>
<evidence type="ECO:0000256" key="2">
    <source>
        <dbReference type="ARBA" id="ARBA00000565"/>
    </source>
</evidence>
<feature type="domain" description="Thiamine phosphate synthase/TenI" evidence="11">
    <location>
        <begin position="18"/>
        <end position="218"/>
    </location>
</feature>
<dbReference type="NCBIfam" id="TIGR00097">
    <property type="entry name" value="HMP-P_kinase"/>
    <property type="match status" value="1"/>
</dbReference>
<name>A0ABS6WB41_9BIFI</name>
<keyword evidence="8 10" id="KW-0784">Thiamine biosynthesis</keyword>
<evidence type="ECO:0000313" key="13">
    <source>
        <dbReference type="EMBL" id="MBW3083733.1"/>
    </source>
</evidence>
<feature type="binding site" evidence="10">
    <location>
        <position position="108"/>
    </location>
    <ligand>
        <name>Mg(2+)</name>
        <dbReference type="ChEBI" id="CHEBI:18420"/>
    </ligand>
</feature>
<evidence type="ECO:0000256" key="5">
    <source>
        <dbReference type="ARBA" id="ARBA00022741"/>
    </source>
</evidence>
<evidence type="ECO:0000256" key="8">
    <source>
        <dbReference type="ARBA" id="ARBA00022977"/>
    </source>
</evidence>
<feature type="binding site" evidence="10">
    <location>
        <begin position="47"/>
        <end position="51"/>
    </location>
    <ligand>
        <name>4-amino-2-methyl-5-(diphosphooxymethyl)pyrimidine</name>
        <dbReference type="ChEBI" id="CHEBI:57841"/>
    </ligand>
</feature>
<dbReference type="InterPro" id="IPR013749">
    <property type="entry name" value="PM/HMP-P_kinase-1"/>
</dbReference>
<feature type="binding site" evidence="10">
    <location>
        <position position="127"/>
    </location>
    <ligand>
        <name>4-amino-2-methyl-5-(diphosphooxymethyl)pyrimidine</name>
        <dbReference type="ChEBI" id="CHEBI:57841"/>
    </ligand>
</feature>
<keyword evidence="14" id="KW-1185">Reference proteome</keyword>
<proteinExistence type="inferred from homology"/>
<evidence type="ECO:0000256" key="10">
    <source>
        <dbReference type="HAMAP-Rule" id="MF_00097"/>
    </source>
</evidence>
<comment type="similarity">
    <text evidence="10">Belongs to the thiamine-phosphate synthase family.</text>
</comment>
<comment type="catalytic activity">
    <reaction evidence="1">
        <text>4-amino-5-hydroxymethyl-2-methylpyrimidine + ATP = 4-amino-2-methyl-5-(phosphooxymethyl)pyrimidine + ADP + H(+)</text>
        <dbReference type="Rhea" id="RHEA:23096"/>
        <dbReference type="ChEBI" id="CHEBI:15378"/>
        <dbReference type="ChEBI" id="CHEBI:16892"/>
        <dbReference type="ChEBI" id="CHEBI:30616"/>
        <dbReference type="ChEBI" id="CHEBI:58354"/>
        <dbReference type="ChEBI" id="CHEBI:456216"/>
        <dbReference type="EC" id="2.7.1.49"/>
    </reaction>
</comment>
<comment type="function">
    <text evidence="10">Condenses 4-methyl-5-(beta-hydroxyethyl)thiazole monophosphate (THZ-P) and 2-methyl-4-amino-5-hydroxymethyl pyrimidine pyrophosphate (HMP-PP) to form thiamine monophosphate (TMP).</text>
</comment>
<dbReference type="InterPro" id="IPR004399">
    <property type="entry name" value="HMP/HMP-P_kinase_dom"/>
</dbReference>
<comment type="cofactor">
    <cofactor evidence="10">
        <name>Mg(2+)</name>
        <dbReference type="ChEBI" id="CHEBI:18420"/>
    </cofactor>
    <text evidence="10">Binds 1 Mg(2+) ion per subunit.</text>
</comment>
<reference evidence="13 14" key="1">
    <citation type="submission" date="2021-05" db="EMBL/GenBank/DDBJ databases">
        <title>Phylogenetic classification of ten novel species belonging to the genus Bifidobacterium comprising B. colchicus sp. nov., B. abeli sp. nov., B. bicoloris sp. nov., B. guerezis sp. nov., B. rosaliae sp. nov., B. santillanensis sp. nov., B. argentati sp. nov., B. amazzoni sp. nov., B. pluviali sp. nov., and B. pinnaculum sp. nov.</title>
        <authorList>
            <person name="Lugli G.A."/>
            <person name="Ruiz Garcia L."/>
            <person name="Margolles A."/>
            <person name="Ventura M."/>
        </authorList>
    </citation>
    <scope>NUCLEOTIDE SEQUENCE [LARGE SCALE GENOMIC DNA]</scope>
    <source>
        <strain evidence="13 14">6T3</strain>
    </source>
</reference>
<sequence>MTLFPYPSMRGRFDLRHYLVLGPDDTKGRPVADVVAAALRGGATLVQLRAKHADSRDITAMARDIARVIAGQGRSDDVAFVIDDRVDAAWQCRGLGIKVDGVHIGQDDLDPEQTRSLLGPDAIVGLSAKTIGQIEAANALDDGVIDYIGVGPVHRTATKPEAAVVGADGVERALGVAGAGELCAASRYPVVVGGGVHADDVPELARTQAAGWFVVSAIAGADDPQAATRELAEAWTAVRGDRRHSHAPTARRHALPAVLTIAGSDSSGGAGIQADLKTMLANGVFGMSAITALTAQNTTGVRSVQDTDPAILADQIDAVFEDIRPGAVKIGMVSSAALIAVIADRLTRHRAGNVVLDPVMVATSGARLIGEDAVGALTSMLFPLADVITPNIPEAEALLGMAFGSIDGAPAMREAAVALAERYGCAALVKGGHGTADASDVLAEPGGAVTWFDGVRVDNPNTHGTGCTLSSAIAANLAKGAALPQAIRDAKTYLTGALGVQLDLGRGCGPMDHAWRWR</sequence>
<evidence type="ECO:0000259" key="11">
    <source>
        <dbReference type="Pfam" id="PF02581"/>
    </source>
</evidence>
<dbReference type="EMBL" id="JAHBBD010000034">
    <property type="protein sequence ID" value="MBW3083733.1"/>
    <property type="molecule type" value="Genomic_DNA"/>
</dbReference>
<dbReference type="CDD" id="cd01169">
    <property type="entry name" value="HMPP_kinase"/>
    <property type="match status" value="1"/>
</dbReference>
<feature type="binding site" evidence="10">
    <location>
        <begin position="156"/>
        <end position="158"/>
    </location>
    <ligand>
        <name>2-[(2R,5Z)-2-carboxy-4-methylthiazol-5(2H)-ylidene]ethyl phosphate</name>
        <dbReference type="ChEBI" id="CHEBI:62899"/>
    </ligand>
</feature>
<comment type="caution">
    <text evidence="13">The sequence shown here is derived from an EMBL/GenBank/DDBJ whole genome shotgun (WGS) entry which is preliminary data.</text>
</comment>
<evidence type="ECO:0000256" key="3">
    <source>
        <dbReference type="ARBA" id="ARBA00003848"/>
    </source>
</evidence>
<feature type="binding site" evidence="10">
    <location>
        <position position="159"/>
    </location>
    <ligand>
        <name>4-amino-2-methyl-5-(diphosphooxymethyl)pyrimidine</name>
        <dbReference type="ChEBI" id="CHEBI:57841"/>
    </ligand>
</feature>
<dbReference type="HAMAP" id="MF_00097">
    <property type="entry name" value="TMP_synthase"/>
    <property type="match status" value="1"/>
</dbReference>
<dbReference type="EC" id="2.5.1.3" evidence="10"/>
<keyword evidence="7" id="KW-0067">ATP-binding</keyword>
<feature type="binding site" evidence="10">
    <location>
        <position position="83"/>
    </location>
    <ligand>
        <name>4-amino-2-methyl-5-(diphosphooxymethyl)pyrimidine</name>
        <dbReference type="ChEBI" id="CHEBI:57841"/>
    </ligand>
</feature>